<dbReference type="Proteomes" id="UP000886047">
    <property type="component" value="Unassembled WGS sequence"/>
</dbReference>
<feature type="transmembrane region" description="Helical" evidence="11">
    <location>
        <begin position="285"/>
        <end position="305"/>
    </location>
</feature>
<keyword evidence="6 11" id="KW-0812">Transmembrane</keyword>
<evidence type="ECO:0000256" key="4">
    <source>
        <dbReference type="ARBA" id="ARBA00022449"/>
    </source>
</evidence>
<feature type="transmembrane region" description="Helical" evidence="11">
    <location>
        <begin position="32"/>
        <end position="51"/>
    </location>
</feature>
<dbReference type="PANTHER" id="PTHR46157:SF4">
    <property type="entry name" value="K(+) EFFLUX ANTIPORTER 3, CHLOROPLASTIC"/>
    <property type="match status" value="1"/>
</dbReference>
<feature type="transmembrane region" description="Helical" evidence="11">
    <location>
        <begin position="372"/>
        <end position="392"/>
    </location>
</feature>
<reference evidence="13" key="1">
    <citation type="journal article" date="2020" name="mSystems">
        <title>Genome- and Community-Level Interaction Insights into Carbon Utilization and Element Cycling Functions of Hydrothermarchaeota in Hydrothermal Sediment.</title>
        <authorList>
            <person name="Zhou Z."/>
            <person name="Liu Y."/>
            <person name="Xu W."/>
            <person name="Pan J."/>
            <person name="Luo Z.H."/>
            <person name="Li M."/>
        </authorList>
    </citation>
    <scope>NUCLEOTIDE SEQUENCE [LARGE SCALE GENOMIC DNA]</scope>
    <source>
        <strain evidence="13">SpSt-1217</strain>
    </source>
</reference>
<dbReference type="SUPFAM" id="SSF51735">
    <property type="entry name" value="NAD(P)-binding Rossmann-fold domains"/>
    <property type="match status" value="1"/>
</dbReference>
<evidence type="ECO:0000256" key="7">
    <source>
        <dbReference type="ARBA" id="ARBA00022958"/>
    </source>
</evidence>
<dbReference type="GO" id="GO:1902600">
    <property type="term" value="P:proton transmembrane transport"/>
    <property type="evidence" value="ECO:0007669"/>
    <property type="project" value="InterPro"/>
</dbReference>
<keyword evidence="5" id="KW-0633">Potassium transport</keyword>
<evidence type="ECO:0000256" key="8">
    <source>
        <dbReference type="ARBA" id="ARBA00022989"/>
    </source>
</evidence>
<gene>
    <name evidence="13" type="ORF">ENN90_14660</name>
</gene>
<dbReference type="Pfam" id="PF00999">
    <property type="entry name" value="Na_H_Exchanger"/>
    <property type="match status" value="1"/>
</dbReference>
<evidence type="ECO:0000256" key="9">
    <source>
        <dbReference type="ARBA" id="ARBA00023065"/>
    </source>
</evidence>
<feature type="transmembrane region" description="Helical" evidence="11">
    <location>
        <begin position="57"/>
        <end position="76"/>
    </location>
</feature>
<evidence type="ECO:0000256" key="2">
    <source>
        <dbReference type="ARBA" id="ARBA00005551"/>
    </source>
</evidence>
<feature type="domain" description="RCK N-terminal" evidence="12">
    <location>
        <begin position="417"/>
        <end position="536"/>
    </location>
</feature>
<feature type="transmembrane region" description="Helical" evidence="11">
    <location>
        <begin position="118"/>
        <end position="137"/>
    </location>
</feature>
<evidence type="ECO:0000256" key="10">
    <source>
        <dbReference type="ARBA" id="ARBA00023136"/>
    </source>
</evidence>
<evidence type="ECO:0000256" key="5">
    <source>
        <dbReference type="ARBA" id="ARBA00022538"/>
    </source>
</evidence>
<feature type="transmembrane region" description="Helical" evidence="11">
    <location>
        <begin position="311"/>
        <end position="329"/>
    </location>
</feature>
<evidence type="ECO:0000256" key="3">
    <source>
        <dbReference type="ARBA" id="ARBA00022448"/>
    </source>
</evidence>
<dbReference type="AlphaFoldDB" id="A0A831PSD4"/>
<evidence type="ECO:0000256" key="11">
    <source>
        <dbReference type="SAM" id="Phobius"/>
    </source>
</evidence>
<proteinExistence type="inferred from homology"/>
<dbReference type="Gene3D" id="3.40.50.720">
    <property type="entry name" value="NAD(P)-binding Rossmann-like Domain"/>
    <property type="match status" value="1"/>
</dbReference>
<dbReference type="GO" id="GO:0008324">
    <property type="term" value="F:monoatomic cation transmembrane transporter activity"/>
    <property type="evidence" value="ECO:0007669"/>
    <property type="project" value="InterPro"/>
</dbReference>
<evidence type="ECO:0000313" key="13">
    <source>
        <dbReference type="EMBL" id="HDR52836.1"/>
    </source>
</evidence>
<dbReference type="Gene3D" id="1.20.1530.20">
    <property type="match status" value="1"/>
</dbReference>
<dbReference type="NCBIfam" id="TIGR00932">
    <property type="entry name" value="2a37"/>
    <property type="match status" value="1"/>
</dbReference>
<keyword evidence="8 11" id="KW-1133">Transmembrane helix</keyword>
<dbReference type="GO" id="GO:0006813">
    <property type="term" value="P:potassium ion transport"/>
    <property type="evidence" value="ECO:0007669"/>
    <property type="project" value="UniProtKB-KW"/>
</dbReference>
<dbReference type="GO" id="GO:0005886">
    <property type="term" value="C:plasma membrane"/>
    <property type="evidence" value="ECO:0007669"/>
    <property type="project" value="TreeGrafter"/>
</dbReference>
<organism evidence="13">
    <name type="scientific">Mariniphaga anaerophila</name>
    <dbReference type="NCBI Taxonomy" id="1484053"/>
    <lineage>
        <taxon>Bacteria</taxon>
        <taxon>Pseudomonadati</taxon>
        <taxon>Bacteroidota</taxon>
        <taxon>Bacteroidia</taxon>
        <taxon>Marinilabiliales</taxon>
        <taxon>Prolixibacteraceae</taxon>
        <taxon>Mariniphaga</taxon>
    </lineage>
</organism>
<evidence type="ECO:0000256" key="1">
    <source>
        <dbReference type="ARBA" id="ARBA00004127"/>
    </source>
</evidence>
<comment type="subcellular location">
    <subcellularLocation>
        <location evidence="1">Endomembrane system</location>
        <topology evidence="1">Multi-pass membrane protein</topology>
    </subcellularLocation>
</comment>
<feature type="transmembrane region" description="Helical" evidence="11">
    <location>
        <begin position="229"/>
        <end position="248"/>
    </location>
</feature>
<dbReference type="PANTHER" id="PTHR46157">
    <property type="entry name" value="K(+) EFFLUX ANTIPORTER 3, CHLOROPLASTIC"/>
    <property type="match status" value="1"/>
</dbReference>
<keyword evidence="10 11" id="KW-0472">Membrane</keyword>
<comment type="similarity">
    <text evidence="2">Belongs to the monovalent cation:proton antiporter 2 (CPA2) transporter (TC 2.A.37) family.</text>
</comment>
<feature type="transmembrane region" description="Helical" evidence="11">
    <location>
        <begin position="88"/>
        <end position="112"/>
    </location>
</feature>
<dbReference type="EMBL" id="DSDK01000821">
    <property type="protein sequence ID" value="HDR52836.1"/>
    <property type="molecule type" value="Genomic_DNA"/>
</dbReference>
<keyword evidence="7" id="KW-0630">Potassium</keyword>
<sequence>MYNQDFFFQALIYLLATVVSVPLAKKLGMVSVLGYLLAGIIIGPFVLGLVGQEASDVMHFAEFGVVLMLFVIGLELEPALLWKMRKSIFGLGGLQVLITSVVIGAVALAFGFQVNRAVGIGLILALSSTAIVLQTLTEKGLIKNTAGKSAFSVLLFQDIMVVPILAIIPVLAAFNATENLADTPLDKLTGMAALPGWAQLLVIIAAIAAIILLGRFVSKHLFRFIAETNLLEVFTAMALLLVIGIALAMDAIGLSPALGTFIAGVVLADSEYRHELEATIDPFKGLLLGLFFISVGASINFLLFIEDPFRIIGFVLLLVLLKFLVLLALGRFFKLKKGYEFLFAFLLAQSSEFAFVLISFSRQNQLFEEKTGGLLLLVVTLSMAFSPLLLLFNDKAVSPILARWQNKLDYDEVEAPEKPIILAGFGRFGLAVGRLLLANGFKVTIIDSNPANVEVLRKFGFKLYYGDVTRPQVLENAGIAISRLLILSMAEYDNALKVAEYVRKKYPDVKILARAKDIYHAFEFIKLNVKTVQREMFNSGLELGAKALEHLGFARYEAYRSARFFKHHEEEVFMELYGHWLDDKSRFIKESRRFSEQLSETLVAEKHFSIHEADCAWDVESVREEAAATLKSEEQR</sequence>
<feature type="transmembrane region" description="Helical" evidence="11">
    <location>
        <begin position="196"/>
        <end position="217"/>
    </location>
</feature>
<dbReference type="InterPro" id="IPR003148">
    <property type="entry name" value="RCK_N"/>
</dbReference>
<protein>
    <submittedName>
        <fullName evidence="13">Potassium transporter</fullName>
    </submittedName>
</protein>
<dbReference type="InterPro" id="IPR038770">
    <property type="entry name" value="Na+/solute_symporter_sf"/>
</dbReference>
<evidence type="ECO:0000259" key="12">
    <source>
        <dbReference type="PROSITE" id="PS51201"/>
    </source>
</evidence>
<keyword evidence="9" id="KW-0406">Ion transport</keyword>
<accession>A0A831PSD4</accession>
<dbReference type="GO" id="GO:0015297">
    <property type="term" value="F:antiporter activity"/>
    <property type="evidence" value="ECO:0007669"/>
    <property type="project" value="UniProtKB-KW"/>
</dbReference>
<feature type="transmembrane region" description="Helical" evidence="11">
    <location>
        <begin position="341"/>
        <end position="360"/>
    </location>
</feature>
<name>A0A831PSD4_9BACT</name>
<comment type="caution">
    <text evidence="13">The sequence shown here is derived from an EMBL/GenBank/DDBJ whole genome shotgun (WGS) entry which is preliminary data.</text>
</comment>
<dbReference type="Pfam" id="PF02254">
    <property type="entry name" value="TrkA_N"/>
    <property type="match status" value="1"/>
</dbReference>
<evidence type="ECO:0000256" key="6">
    <source>
        <dbReference type="ARBA" id="ARBA00022692"/>
    </source>
</evidence>
<dbReference type="FunFam" id="3.40.50.720:FF:000036">
    <property type="entry name" value="Glutathione-regulated potassium-efflux system protein KefB"/>
    <property type="match status" value="1"/>
</dbReference>
<keyword evidence="4" id="KW-0050">Antiport</keyword>
<feature type="transmembrane region" description="Helical" evidence="11">
    <location>
        <begin position="6"/>
        <end position="25"/>
    </location>
</feature>
<keyword evidence="3" id="KW-0813">Transport</keyword>
<dbReference type="GO" id="GO:0012505">
    <property type="term" value="C:endomembrane system"/>
    <property type="evidence" value="ECO:0007669"/>
    <property type="project" value="UniProtKB-SubCell"/>
</dbReference>
<dbReference type="PROSITE" id="PS51201">
    <property type="entry name" value="RCK_N"/>
    <property type="match status" value="1"/>
</dbReference>
<feature type="transmembrane region" description="Helical" evidence="11">
    <location>
        <begin position="149"/>
        <end position="176"/>
    </location>
</feature>
<dbReference type="InterPro" id="IPR004771">
    <property type="entry name" value="K/H_exchanger"/>
</dbReference>
<dbReference type="InterPro" id="IPR006153">
    <property type="entry name" value="Cation/H_exchanger_TM"/>
</dbReference>
<dbReference type="InterPro" id="IPR036291">
    <property type="entry name" value="NAD(P)-bd_dom_sf"/>
</dbReference>